<organism evidence="1 2">
    <name type="scientific">Mucilaginibacter jinjuensis</name>
    <dbReference type="NCBI Taxonomy" id="1176721"/>
    <lineage>
        <taxon>Bacteria</taxon>
        <taxon>Pseudomonadati</taxon>
        <taxon>Bacteroidota</taxon>
        <taxon>Sphingobacteriia</taxon>
        <taxon>Sphingobacteriales</taxon>
        <taxon>Sphingobacteriaceae</taxon>
        <taxon>Mucilaginibacter</taxon>
    </lineage>
</organism>
<reference evidence="1 2" key="1">
    <citation type="submission" date="2023-02" db="EMBL/GenBank/DDBJ databases">
        <title>Genome sequence of Mucilaginibacter jinjuensis strain KACC 16571.</title>
        <authorList>
            <person name="Kim S."/>
            <person name="Heo J."/>
            <person name="Kwon S.-W."/>
        </authorList>
    </citation>
    <scope>NUCLEOTIDE SEQUENCE [LARGE SCALE GENOMIC DNA]</scope>
    <source>
        <strain evidence="1 2">KACC 16571</strain>
    </source>
</reference>
<gene>
    <name evidence="1" type="ORF">PQO05_05085</name>
</gene>
<dbReference type="RefSeq" id="WP_273631590.1">
    <property type="nucleotide sequence ID" value="NZ_CP117167.1"/>
</dbReference>
<accession>A0ABY7T9X7</accession>
<sequence length="67" mass="7342">MAAYDTYGFFEDDLPEQRLSAEILLEKICIAGAIDPNFTVKHKVLLKLGFSHFGTDIDPGSCGECSC</sequence>
<protein>
    <submittedName>
        <fullName evidence="1">Uncharacterized protein</fullName>
    </submittedName>
</protein>
<name>A0ABY7T9X7_9SPHI</name>
<dbReference type="EMBL" id="CP117167">
    <property type="protein sequence ID" value="WCT13305.1"/>
    <property type="molecule type" value="Genomic_DNA"/>
</dbReference>
<dbReference type="Proteomes" id="UP001216139">
    <property type="component" value="Chromosome"/>
</dbReference>
<keyword evidence="2" id="KW-1185">Reference proteome</keyword>
<evidence type="ECO:0000313" key="2">
    <source>
        <dbReference type="Proteomes" id="UP001216139"/>
    </source>
</evidence>
<proteinExistence type="predicted"/>
<evidence type="ECO:0000313" key="1">
    <source>
        <dbReference type="EMBL" id="WCT13305.1"/>
    </source>
</evidence>